<organism evidence="1 2">
    <name type="scientific">Parasponia andersonii</name>
    <name type="common">Sponia andersonii</name>
    <dbReference type="NCBI Taxonomy" id="3476"/>
    <lineage>
        <taxon>Eukaryota</taxon>
        <taxon>Viridiplantae</taxon>
        <taxon>Streptophyta</taxon>
        <taxon>Embryophyta</taxon>
        <taxon>Tracheophyta</taxon>
        <taxon>Spermatophyta</taxon>
        <taxon>Magnoliopsida</taxon>
        <taxon>eudicotyledons</taxon>
        <taxon>Gunneridae</taxon>
        <taxon>Pentapetalae</taxon>
        <taxon>rosids</taxon>
        <taxon>fabids</taxon>
        <taxon>Rosales</taxon>
        <taxon>Cannabaceae</taxon>
        <taxon>Parasponia</taxon>
    </lineage>
</organism>
<sequence>MKRKPLVATSVRSEMASNKVGRMTIFEGDGKVRRNTVWSLSYNEEYCMESYLPKENKGMNKIKDEYLDNWSKKAICLFECCNAERHKWSWKTSVRSLEMMGKLVENHLYSAFIQVVSC</sequence>
<evidence type="ECO:0000313" key="1">
    <source>
        <dbReference type="EMBL" id="PON52574.1"/>
    </source>
</evidence>
<dbReference type="EMBL" id="JXTB01000217">
    <property type="protein sequence ID" value="PON52574.1"/>
    <property type="molecule type" value="Genomic_DNA"/>
</dbReference>
<comment type="caution">
    <text evidence="1">The sequence shown here is derived from an EMBL/GenBank/DDBJ whole genome shotgun (WGS) entry which is preliminary data.</text>
</comment>
<protein>
    <submittedName>
        <fullName evidence="1">Uncharacterized protein</fullName>
    </submittedName>
</protein>
<keyword evidence="2" id="KW-1185">Reference proteome</keyword>
<dbReference type="Proteomes" id="UP000237105">
    <property type="component" value="Unassembled WGS sequence"/>
</dbReference>
<proteinExistence type="predicted"/>
<name>A0A2P5BUW0_PARAD</name>
<accession>A0A2P5BUW0</accession>
<dbReference type="AlphaFoldDB" id="A0A2P5BUW0"/>
<evidence type="ECO:0000313" key="2">
    <source>
        <dbReference type="Proteomes" id="UP000237105"/>
    </source>
</evidence>
<gene>
    <name evidence="1" type="ORF">PanWU01x14_208260</name>
</gene>
<reference evidence="2" key="1">
    <citation type="submission" date="2016-06" db="EMBL/GenBank/DDBJ databases">
        <title>Parallel loss of symbiosis genes in relatives of nitrogen-fixing non-legume Parasponia.</title>
        <authorList>
            <person name="Van Velzen R."/>
            <person name="Holmer R."/>
            <person name="Bu F."/>
            <person name="Rutten L."/>
            <person name="Van Zeijl A."/>
            <person name="Liu W."/>
            <person name="Santuari L."/>
            <person name="Cao Q."/>
            <person name="Sharma T."/>
            <person name="Shen D."/>
            <person name="Roswanjaya Y."/>
            <person name="Wardhani T."/>
            <person name="Kalhor M.S."/>
            <person name="Jansen J."/>
            <person name="Van den Hoogen J."/>
            <person name="Gungor B."/>
            <person name="Hartog M."/>
            <person name="Hontelez J."/>
            <person name="Verver J."/>
            <person name="Yang W.-C."/>
            <person name="Schijlen E."/>
            <person name="Repin R."/>
            <person name="Schilthuizen M."/>
            <person name="Schranz E."/>
            <person name="Heidstra R."/>
            <person name="Miyata K."/>
            <person name="Fedorova E."/>
            <person name="Kohlen W."/>
            <person name="Bisseling T."/>
            <person name="Smit S."/>
            <person name="Geurts R."/>
        </authorList>
    </citation>
    <scope>NUCLEOTIDE SEQUENCE [LARGE SCALE GENOMIC DNA]</scope>
    <source>
        <strain evidence="2">cv. WU1-14</strain>
    </source>
</reference>